<organism evidence="3 4">
    <name type="scientific">Dipteronia dyeriana</name>
    <dbReference type="NCBI Taxonomy" id="168575"/>
    <lineage>
        <taxon>Eukaryota</taxon>
        <taxon>Viridiplantae</taxon>
        <taxon>Streptophyta</taxon>
        <taxon>Embryophyta</taxon>
        <taxon>Tracheophyta</taxon>
        <taxon>Spermatophyta</taxon>
        <taxon>Magnoliopsida</taxon>
        <taxon>eudicotyledons</taxon>
        <taxon>Gunneridae</taxon>
        <taxon>Pentapetalae</taxon>
        <taxon>rosids</taxon>
        <taxon>malvids</taxon>
        <taxon>Sapindales</taxon>
        <taxon>Sapindaceae</taxon>
        <taxon>Hippocastanoideae</taxon>
        <taxon>Acereae</taxon>
        <taxon>Dipteronia</taxon>
    </lineage>
</organism>
<dbReference type="InterPro" id="IPR002156">
    <property type="entry name" value="RNaseH_domain"/>
</dbReference>
<proteinExistence type="predicted"/>
<dbReference type="PANTHER" id="PTHR47074">
    <property type="entry name" value="BNAC02G40300D PROTEIN"/>
    <property type="match status" value="1"/>
</dbReference>
<feature type="chain" id="PRO_5041970718" description="RNase H type-1 domain-containing protein" evidence="1">
    <location>
        <begin position="19"/>
        <end position="118"/>
    </location>
</feature>
<gene>
    <name evidence="3" type="ORF">Ddye_005721</name>
</gene>
<dbReference type="Proteomes" id="UP001280121">
    <property type="component" value="Unassembled WGS sequence"/>
</dbReference>
<dbReference type="EMBL" id="JANJYI010000002">
    <property type="protein sequence ID" value="KAK2659188.1"/>
    <property type="molecule type" value="Genomic_DNA"/>
</dbReference>
<keyword evidence="1" id="KW-0732">Signal</keyword>
<evidence type="ECO:0000259" key="2">
    <source>
        <dbReference type="Pfam" id="PF13456"/>
    </source>
</evidence>
<keyword evidence="4" id="KW-1185">Reference proteome</keyword>
<dbReference type="PANTHER" id="PTHR47074:SF11">
    <property type="entry name" value="REVERSE TRANSCRIPTASE-LIKE PROTEIN"/>
    <property type="match status" value="1"/>
</dbReference>
<feature type="domain" description="RNase H type-1" evidence="2">
    <location>
        <begin position="40"/>
        <end position="105"/>
    </location>
</feature>
<protein>
    <recommendedName>
        <fullName evidence="2">RNase H type-1 domain-containing protein</fullName>
    </recommendedName>
</protein>
<dbReference type="GO" id="GO:0004523">
    <property type="term" value="F:RNA-DNA hybrid ribonuclease activity"/>
    <property type="evidence" value="ECO:0007669"/>
    <property type="project" value="InterPro"/>
</dbReference>
<dbReference type="InterPro" id="IPR012337">
    <property type="entry name" value="RNaseH-like_sf"/>
</dbReference>
<dbReference type="InterPro" id="IPR052929">
    <property type="entry name" value="RNase_H-like_EbsB-rel"/>
</dbReference>
<accession>A0AAE0CQI3</accession>
<name>A0AAE0CQI3_9ROSI</name>
<evidence type="ECO:0000256" key="1">
    <source>
        <dbReference type="SAM" id="SignalP"/>
    </source>
</evidence>
<dbReference type="Pfam" id="PF13456">
    <property type="entry name" value="RVT_3"/>
    <property type="match status" value="1"/>
</dbReference>
<comment type="caution">
    <text evidence="3">The sequence shown here is derived from an EMBL/GenBank/DDBJ whole genome shotgun (WGS) entry which is preliminary data.</text>
</comment>
<evidence type="ECO:0000313" key="4">
    <source>
        <dbReference type="Proteomes" id="UP001280121"/>
    </source>
</evidence>
<feature type="signal peptide" evidence="1">
    <location>
        <begin position="1"/>
        <end position="18"/>
    </location>
</feature>
<sequence>MIMRLLLLLLIVMCLVFGNLPTPEEGMYKINSDAAILLVGLGAIIRDFNGQMMASAVQKMVAGFFLQVAEATAILRVIRFAVDSGLLPAVIESDNKAVVDLINSDCCSCTDIRVVISD</sequence>
<dbReference type="GO" id="GO:0003676">
    <property type="term" value="F:nucleic acid binding"/>
    <property type="evidence" value="ECO:0007669"/>
    <property type="project" value="InterPro"/>
</dbReference>
<dbReference type="CDD" id="cd06222">
    <property type="entry name" value="RNase_H_like"/>
    <property type="match status" value="1"/>
</dbReference>
<dbReference type="AlphaFoldDB" id="A0AAE0CQI3"/>
<evidence type="ECO:0000313" key="3">
    <source>
        <dbReference type="EMBL" id="KAK2659188.1"/>
    </source>
</evidence>
<dbReference type="SUPFAM" id="SSF53098">
    <property type="entry name" value="Ribonuclease H-like"/>
    <property type="match status" value="1"/>
</dbReference>
<dbReference type="InterPro" id="IPR044730">
    <property type="entry name" value="RNase_H-like_dom_plant"/>
</dbReference>
<reference evidence="3" key="1">
    <citation type="journal article" date="2023" name="Plant J.">
        <title>Genome sequences and population genomics provide insights into the demographic history, inbreeding, and mutation load of two 'living fossil' tree species of Dipteronia.</title>
        <authorList>
            <person name="Feng Y."/>
            <person name="Comes H.P."/>
            <person name="Chen J."/>
            <person name="Zhu S."/>
            <person name="Lu R."/>
            <person name="Zhang X."/>
            <person name="Li P."/>
            <person name="Qiu J."/>
            <person name="Olsen K.M."/>
            <person name="Qiu Y."/>
        </authorList>
    </citation>
    <scope>NUCLEOTIDE SEQUENCE</scope>
    <source>
        <strain evidence="3">KIB01</strain>
    </source>
</reference>